<reference evidence="2 3" key="1">
    <citation type="submission" date="2021-06" db="EMBL/GenBank/DDBJ databases">
        <title>Caerostris extrusa draft genome.</title>
        <authorList>
            <person name="Kono N."/>
            <person name="Arakawa K."/>
        </authorList>
    </citation>
    <scope>NUCLEOTIDE SEQUENCE [LARGE SCALE GENOMIC DNA]</scope>
</reference>
<accession>A0AAV4N492</accession>
<evidence type="ECO:0000256" key="1">
    <source>
        <dbReference type="SAM" id="MobiDB-lite"/>
    </source>
</evidence>
<evidence type="ECO:0000313" key="2">
    <source>
        <dbReference type="EMBL" id="GIX78209.1"/>
    </source>
</evidence>
<comment type="caution">
    <text evidence="2">The sequence shown here is derived from an EMBL/GenBank/DDBJ whole genome shotgun (WGS) entry which is preliminary data.</text>
</comment>
<feature type="compositionally biased region" description="Basic and acidic residues" evidence="1">
    <location>
        <begin position="33"/>
        <end position="49"/>
    </location>
</feature>
<sequence length="127" mass="15220">MPPGWRRLDPVSGRKGSYWEIYISKVLLREGKPEIKRENGNKRSWNEGGRKKKKKKKKTVKRRELKFMGREKVLGNGFRMSLLIVCQEEDLRENSRDSRERERANEWRVSLPQDQKSQFRASIRECK</sequence>
<dbReference type="InterPro" id="IPR006194">
    <property type="entry name" value="Gly-tRNA-synth_heterodimer"/>
</dbReference>
<keyword evidence="3" id="KW-1185">Reference proteome</keyword>
<organism evidence="2 3">
    <name type="scientific">Caerostris extrusa</name>
    <name type="common">Bark spider</name>
    <name type="synonym">Caerostris bankana</name>
    <dbReference type="NCBI Taxonomy" id="172846"/>
    <lineage>
        <taxon>Eukaryota</taxon>
        <taxon>Metazoa</taxon>
        <taxon>Ecdysozoa</taxon>
        <taxon>Arthropoda</taxon>
        <taxon>Chelicerata</taxon>
        <taxon>Arachnida</taxon>
        <taxon>Araneae</taxon>
        <taxon>Araneomorphae</taxon>
        <taxon>Entelegynae</taxon>
        <taxon>Araneoidea</taxon>
        <taxon>Araneidae</taxon>
        <taxon>Caerostris</taxon>
    </lineage>
</organism>
<protein>
    <submittedName>
        <fullName evidence="2">Uncharacterized protein</fullName>
    </submittedName>
</protein>
<evidence type="ECO:0000313" key="3">
    <source>
        <dbReference type="Proteomes" id="UP001054945"/>
    </source>
</evidence>
<dbReference type="GO" id="GO:0004820">
    <property type="term" value="F:glycine-tRNA ligase activity"/>
    <property type="evidence" value="ECO:0007669"/>
    <property type="project" value="InterPro"/>
</dbReference>
<dbReference type="GO" id="GO:0005524">
    <property type="term" value="F:ATP binding"/>
    <property type="evidence" value="ECO:0007669"/>
    <property type="project" value="InterPro"/>
</dbReference>
<dbReference type="GO" id="GO:0005737">
    <property type="term" value="C:cytoplasm"/>
    <property type="evidence" value="ECO:0007669"/>
    <property type="project" value="InterPro"/>
</dbReference>
<proteinExistence type="predicted"/>
<feature type="compositionally biased region" description="Basic and acidic residues" evidence="1">
    <location>
        <begin position="92"/>
        <end position="106"/>
    </location>
</feature>
<feature type="region of interest" description="Disordered" evidence="1">
    <location>
        <begin position="33"/>
        <end position="62"/>
    </location>
</feature>
<name>A0AAV4N492_CAEEX</name>
<dbReference type="GO" id="GO:0006426">
    <property type="term" value="P:glycyl-tRNA aminoacylation"/>
    <property type="evidence" value="ECO:0007669"/>
    <property type="project" value="InterPro"/>
</dbReference>
<dbReference type="EMBL" id="BPLR01002827">
    <property type="protein sequence ID" value="GIX78209.1"/>
    <property type="molecule type" value="Genomic_DNA"/>
</dbReference>
<feature type="region of interest" description="Disordered" evidence="1">
    <location>
        <begin position="91"/>
        <end position="127"/>
    </location>
</feature>
<dbReference type="Proteomes" id="UP001054945">
    <property type="component" value="Unassembled WGS sequence"/>
</dbReference>
<dbReference type="PROSITE" id="PS50861">
    <property type="entry name" value="AA_TRNA_LIGASE_II_GLYAB"/>
    <property type="match status" value="1"/>
</dbReference>
<gene>
    <name evidence="2" type="ORF">CEXT_27131</name>
</gene>
<feature type="compositionally biased region" description="Basic residues" evidence="1">
    <location>
        <begin position="50"/>
        <end position="62"/>
    </location>
</feature>
<dbReference type="AlphaFoldDB" id="A0AAV4N492"/>